<keyword evidence="6" id="KW-0732">Signal</keyword>
<evidence type="ECO:0000259" key="7">
    <source>
        <dbReference type="SMART" id="SM01049"/>
    </source>
</evidence>
<dbReference type="GO" id="GO:0005886">
    <property type="term" value="C:plasma membrane"/>
    <property type="evidence" value="ECO:0007669"/>
    <property type="project" value="UniProtKB-SubCell"/>
</dbReference>
<accession>A0A515EQX8</accession>
<keyword evidence="9" id="KW-1185">Reference proteome</keyword>
<evidence type="ECO:0000256" key="6">
    <source>
        <dbReference type="SAM" id="SignalP"/>
    </source>
</evidence>
<feature type="domain" description="Single Cache" evidence="7">
    <location>
        <begin position="41"/>
        <end position="132"/>
    </location>
</feature>
<evidence type="ECO:0000256" key="4">
    <source>
        <dbReference type="ARBA" id="ARBA00022989"/>
    </source>
</evidence>
<keyword evidence="8" id="KW-0418">Kinase</keyword>
<sequence>MNKARYCPVNKRMHMSRVMRQSCRALLSIALGLCVGGAAAQNAPVRSSAAQAQALMKKAQAYVKQHGMGDAFTEFNQLDSPFNVRSDINPNGDLYLYSLDYQGFQAVHGKNPKIRGKVMIDMLDSEGVPLIRKMAEKCKNPGRGWVDYRWPHPLTKEIEPKSGYVERIPGTQICLGTGIYK</sequence>
<organism evidence="8 9">
    <name type="scientific">Rhodoferax aquaticus</name>
    <dbReference type="NCBI Taxonomy" id="2527691"/>
    <lineage>
        <taxon>Bacteria</taxon>
        <taxon>Pseudomonadati</taxon>
        <taxon>Pseudomonadota</taxon>
        <taxon>Betaproteobacteria</taxon>
        <taxon>Burkholderiales</taxon>
        <taxon>Comamonadaceae</taxon>
        <taxon>Rhodoferax</taxon>
    </lineage>
</organism>
<keyword evidence="4" id="KW-1133">Transmembrane helix</keyword>
<reference evidence="9" key="1">
    <citation type="submission" date="2019-02" db="EMBL/GenBank/DDBJ databases">
        <title>Complete genome sequence of Rhodoferax sp. Gr-4.</title>
        <authorList>
            <person name="Jin L."/>
        </authorList>
    </citation>
    <scope>NUCLEOTIDE SEQUENCE [LARGE SCALE GENOMIC DNA]</scope>
    <source>
        <strain evidence="9">Gr-4</strain>
    </source>
</reference>
<keyword evidence="3" id="KW-0812">Transmembrane</keyword>
<dbReference type="InterPro" id="IPR033480">
    <property type="entry name" value="sCache_2"/>
</dbReference>
<dbReference type="SMART" id="SM01049">
    <property type="entry name" value="Cache_2"/>
    <property type="match status" value="1"/>
</dbReference>
<protein>
    <submittedName>
        <fullName evidence="8">Histidine kinase</fullName>
    </submittedName>
</protein>
<evidence type="ECO:0000256" key="1">
    <source>
        <dbReference type="ARBA" id="ARBA00004651"/>
    </source>
</evidence>
<keyword evidence="5" id="KW-0472">Membrane</keyword>
<keyword evidence="8" id="KW-0808">Transferase</keyword>
<proteinExistence type="predicted"/>
<dbReference type="GO" id="GO:0016301">
    <property type="term" value="F:kinase activity"/>
    <property type="evidence" value="ECO:0007669"/>
    <property type="project" value="UniProtKB-KW"/>
</dbReference>
<reference evidence="9" key="2">
    <citation type="journal article" date="2020" name="Int. J. Syst. Evol. Microbiol.">
        <title>Genomic insights into a novel species Rhodoferax aquaticus sp. nov., isolated from freshwater.</title>
        <authorList>
            <person name="Li T."/>
            <person name="Zhuo Y."/>
            <person name="Jin C.Z."/>
            <person name="Wu X."/>
            <person name="Ko S.R."/>
            <person name="Jin F.J."/>
            <person name="Ahn C.Y."/>
            <person name="Oh H.M."/>
            <person name="Lee H.G."/>
            <person name="Jin L."/>
        </authorList>
    </citation>
    <scope>NUCLEOTIDE SEQUENCE [LARGE SCALE GENOMIC DNA]</scope>
    <source>
        <strain evidence="9">Gr-4</strain>
    </source>
</reference>
<dbReference type="Pfam" id="PF17200">
    <property type="entry name" value="sCache_2"/>
    <property type="match status" value="1"/>
</dbReference>
<dbReference type="KEGG" id="rhg:EXZ61_13325"/>
<dbReference type="EMBL" id="CP036282">
    <property type="protein sequence ID" value="QDL55068.1"/>
    <property type="molecule type" value="Genomic_DNA"/>
</dbReference>
<feature type="signal peptide" evidence="6">
    <location>
        <begin position="1"/>
        <end position="40"/>
    </location>
</feature>
<dbReference type="AlphaFoldDB" id="A0A515EQX8"/>
<dbReference type="Proteomes" id="UP000317365">
    <property type="component" value="Chromosome"/>
</dbReference>
<evidence type="ECO:0000256" key="2">
    <source>
        <dbReference type="ARBA" id="ARBA00022475"/>
    </source>
</evidence>
<dbReference type="RefSeq" id="WP_142812228.1">
    <property type="nucleotide sequence ID" value="NZ_CP036282.1"/>
</dbReference>
<dbReference type="Gene3D" id="3.30.450.20">
    <property type="entry name" value="PAS domain"/>
    <property type="match status" value="1"/>
</dbReference>
<keyword evidence="2" id="KW-1003">Cell membrane</keyword>
<comment type="subcellular location">
    <subcellularLocation>
        <location evidence="1">Cell membrane</location>
        <topology evidence="1">Multi-pass membrane protein</topology>
    </subcellularLocation>
</comment>
<name>A0A515EQX8_9BURK</name>
<evidence type="ECO:0000256" key="3">
    <source>
        <dbReference type="ARBA" id="ARBA00022692"/>
    </source>
</evidence>
<evidence type="ECO:0000256" key="5">
    <source>
        <dbReference type="ARBA" id="ARBA00023136"/>
    </source>
</evidence>
<evidence type="ECO:0000313" key="8">
    <source>
        <dbReference type="EMBL" id="QDL55068.1"/>
    </source>
</evidence>
<gene>
    <name evidence="8" type="ORF">EXZ61_13325</name>
</gene>
<evidence type="ECO:0000313" key="9">
    <source>
        <dbReference type="Proteomes" id="UP000317365"/>
    </source>
</evidence>
<feature type="chain" id="PRO_5021957362" evidence="6">
    <location>
        <begin position="41"/>
        <end position="181"/>
    </location>
</feature>